<evidence type="ECO:0008006" key="3">
    <source>
        <dbReference type="Google" id="ProtNLM"/>
    </source>
</evidence>
<dbReference type="EMBL" id="UINC01184799">
    <property type="protein sequence ID" value="SVD96179.1"/>
    <property type="molecule type" value="Genomic_DNA"/>
</dbReference>
<keyword evidence="1" id="KW-0175">Coiled coil</keyword>
<sequence length="240" mass="27162">EDLQATKQRLRNDQNILKNLQRDLAQLRKQGSHRGKLESYQKVIGELETQLEHEQFWLNTKKPKVAKSLGDNAEFPFSTKIRNLFELAKLALRTDSTRVMTLSMDWIYGAIKVPGATGGWHTLSHHGGKPDMIARLSKIEIDTLKHFNRFLFEMDQIKEEGGTLLDHTTVVMGSNFGDSSNHTCNNLPMIVAGGGYKHQTHTVLEKPTPLCNLYLELLHKHNLDVESFGSSQKDMGLLNS</sequence>
<evidence type="ECO:0000313" key="2">
    <source>
        <dbReference type="EMBL" id="SVD96179.1"/>
    </source>
</evidence>
<protein>
    <recommendedName>
        <fullName evidence="3">DUF1552 domain-containing protein</fullName>
    </recommendedName>
</protein>
<dbReference type="AlphaFoldDB" id="A0A382ZLR0"/>
<feature type="coiled-coil region" evidence="1">
    <location>
        <begin position="3"/>
        <end position="30"/>
    </location>
</feature>
<proteinExistence type="predicted"/>
<dbReference type="InterPro" id="IPR011447">
    <property type="entry name" value="DUF1552"/>
</dbReference>
<feature type="non-terminal residue" evidence="2">
    <location>
        <position position="1"/>
    </location>
</feature>
<organism evidence="2">
    <name type="scientific">marine metagenome</name>
    <dbReference type="NCBI Taxonomy" id="408172"/>
    <lineage>
        <taxon>unclassified sequences</taxon>
        <taxon>metagenomes</taxon>
        <taxon>ecological metagenomes</taxon>
    </lineage>
</organism>
<reference evidence="2" key="1">
    <citation type="submission" date="2018-05" db="EMBL/GenBank/DDBJ databases">
        <authorList>
            <person name="Lanie J.A."/>
            <person name="Ng W.-L."/>
            <person name="Kazmierczak K.M."/>
            <person name="Andrzejewski T.M."/>
            <person name="Davidsen T.M."/>
            <person name="Wayne K.J."/>
            <person name="Tettelin H."/>
            <person name="Glass J.I."/>
            <person name="Rusch D."/>
            <person name="Podicherti R."/>
            <person name="Tsui H.-C.T."/>
            <person name="Winkler M.E."/>
        </authorList>
    </citation>
    <scope>NUCLEOTIDE SEQUENCE</scope>
</reference>
<name>A0A382ZLR0_9ZZZZ</name>
<gene>
    <name evidence="2" type="ORF">METZ01_LOCUS449033</name>
</gene>
<dbReference type="Pfam" id="PF07586">
    <property type="entry name" value="HXXSHH"/>
    <property type="match status" value="1"/>
</dbReference>
<evidence type="ECO:0000256" key="1">
    <source>
        <dbReference type="SAM" id="Coils"/>
    </source>
</evidence>
<accession>A0A382ZLR0</accession>